<keyword evidence="4" id="KW-0539">Nucleus</keyword>
<dbReference type="InterPro" id="IPR009071">
    <property type="entry name" value="HMG_box_dom"/>
</dbReference>
<feature type="DNA-binding region" description="HMG box" evidence="4">
    <location>
        <begin position="333"/>
        <end position="401"/>
    </location>
</feature>
<dbReference type="PROSITE" id="PS50118">
    <property type="entry name" value="HMG_BOX_2"/>
    <property type="match status" value="1"/>
</dbReference>
<dbReference type="CDD" id="cd01389">
    <property type="entry name" value="HMG-box_ROX1-like"/>
    <property type="match status" value="1"/>
</dbReference>
<feature type="region of interest" description="Disordered" evidence="5">
    <location>
        <begin position="388"/>
        <end position="549"/>
    </location>
</feature>
<evidence type="ECO:0000256" key="5">
    <source>
        <dbReference type="SAM" id="MobiDB-lite"/>
    </source>
</evidence>
<feature type="compositionally biased region" description="Basic and acidic residues" evidence="5">
    <location>
        <begin position="499"/>
        <end position="511"/>
    </location>
</feature>
<keyword evidence="8" id="KW-1185">Reference proteome</keyword>
<organism evidence="7 8">
    <name type="scientific">Aspergillus indologenus CBS 114.80</name>
    <dbReference type="NCBI Taxonomy" id="1450541"/>
    <lineage>
        <taxon>Eukaryota</taxon>
        <taxon>Fungi</taxon>
        <taxon>Dikarya</taxon>
        <taxon>Ascomycota</taxon>
        <taxon>Pezizomycotina</taxon>
        <taxon>Eurotiomycetes</taxon>
        <taxon>Eurotiomycetidae</taxon>
        <taxon>Eurotiales</taxon>
        <taxon>Aspergillaceae</taxon>
        <taxon>Aspergillus</taxon>
        <taxon>Aspergillus subgen. Circumdati</taxon>
    </lineage>
</organism>
<dbReference type="FunFam" id="1.10.30.10:FF:000041">
    <property type="entry name" value="HMG box family protein"/>
    <property type="match status" value="1"/>
</dbReference>
<dbReference type="GO" id="GO:0030154">
    <property type="term" value="P:cell differentiation"/>
    <property type="evidence" value="ECO:0007669"/>
    <property type="project" value="TreeGrafter"/>
</dbReference>
<dbReference type="InterPro" id="IPR036514">
    <property type="entry name" value="SGNH_hydro_sf"/>
</dbReference>
<evidence type="ECO:0000259" key="6">
    <source>
        <dbReference type="PROSITE" id="PS50118"/>
    </source>
</evidence>
<feature type="compositionally biased region" description="Polar residues" evidence="5">
    <location>
        <begin position="533"/>
        <end position="549"/>
    </location>
</feature>
<dbReference type="AlphaFoldDB" id="A0A2V5IHG0"/>
<dbReference type="EMBL" id="KZ825474">
    <property type="protein sequence ID" value="PYI34702.1"/>
    <property type="molecule type" value="Genomic_DNA"/>
</dbReference>
<dbReference type="Gene3D" id="1.10.30.10">
    <property type="entry name" value="High mobility group box domain"/>
    <property type="match status" value="1"/>
</dbReference>
<dbReference type="PANTHER" id="PTHR10270:SF320">
    <property type="entry name" value="BOX TRANSCRIPTIONAL REGULATOR, PUTATIVE (AFU_ORTHOLOGUE AFUA_4G10820)-RELATED"/>
    <property type="match status" value="1"/>
</dbReference>
<evidence type="ECO:0000256" key="2">
    <source>
        <dbReference type="ARBA" id="ARBA00023125"/>
    </source>
</evidence>
<dbReference type="GO" id="GO:0000978">
    <property type="term" value="F:RNA polymerase II cis-regulatory region sequence-specific DNA binding"/>
    <property type="evidence" value="ECO:0007669"/>
    <property type="project" value="TreeGrafter"/>
</dbReference>
<feature type="compositionally biased region" description="Pro residues" evidence="5">
    <location>
        <begin position="441"/>
        <end position="450"/>
    </location>
</feature>
<reference evidence="7 8" key="1">
    <citation type="submission" date="2018-02" db="EMBL/GenBank/DDBJ databases">
        <title>The genomes of Aspergillus section Nigri reveals drivers in fungal speciation.</title>
        <authorList>
            <consortium name="DOE Joint Genome Institute"/>
            <person name="Vesth T.C."/>
            <person name="Nybo J."/>
            <person name="Theobald S."/>
            <person name="Brandl J."/>
            <person name="Frisvad J.C."/>
            <person name="Nielsen K.F."/>
            <person name="Lyhne E.K."/>
            <person name="Kogle M.E."/>
            <person name="Kuo A."/>
            <person name="Riley R."/>
            <person name="Clum A."/>
            <person name="Nolan M."/>
            <person name="Lipzen A."/>
            <person name="Salamov A."/>
            <person name="Henrissat B."/>
            <person name="Wiebenga A."/>
            <person name="De vries R.P."/>
            <person name="Grigoriev I.V."/>
            <person name="Mortensen U.H."/>
            <person name="Andersen M.R."/>
            <person name="Baker S.E."/>
        </authorList>
    </citation>
    <scope>NUCLEOTIDE SEQUENCE [LARGE SCALE GENOMIC DNA]</scope>
    <source>
        <strain evidence="7 8">CBS 114.80</strain>
    </source>
</reference>
<dbReference type="Pfam" id="PF00505">
    <property type="entry name" value="HMG_box"/>
    <property type="match status" value="1"/>
</dbReference>
<keyword evidence="3" id="KW-0804">Transcription</keyword>
<dbReference type="SMART" id="SM00398">
    <property type="entry name" value="HMG"/>
    <property type="match status" value="1"/>
</dbReference>
<dbReference type="PANTHER" id="PTHR10270">
    <property type="entry name" value="SOX TRANSCRIPTION FACTOR"/>
    <property type="match status" value="1"/>
</dbReference>
<name>A0A2V5IHG0_9EURO</name>
<dbReference type="CDD" id="cd01846">
    <property type="entry name" value="fatty_acyltransferase_like"/>
    <property type="match status" value="1"/>
</dbReference>
<dbReference type="GO" id="GO:0005634">
    <property type="term" value="C:nucleus"/>
    <property type="evidence" value="ECO:0007669"/>
    <property type="project" value="UniProtKB-UniRule"/>
</dbReference>
<proteinExistence type="predicted"/>
<dbReference type="SUPFAM" id="SSF47095">
    <property type="entry name" value="HMG-box"/>
    <property type="match status" value="1"/>
</dbReference>
<feature type="compositionally biased region" description="Polar residues" evidence="5">
    <location>
        <begin position="413"/>
        <end position="430"/>
    </location>
</feature>
<accession>A0A2V5IHG0</accession>
<evidence type="ECO:0000256" key="3">
    <source>
        <dbReference type="ARBA" id="ARBA00023163"/>
    </source>
</evidence>
<dbReference type="GO" id="GO:0001228">
    <property type="term" value="F:DNA-binding transcription activator activity, RNA polymerase II-specific"/>
    <property type="evidence" value="ECO:0007669"/>
    <property type="project" value="TreeGrafter"/>
</dbReference>
<keyword evidence="1" id="KW-0805">Transcription regulation</keyword>
<dbReference type="SUPFAM" id="SSF52266">
    <property type="entry name" value="SGNH hydrolase"/>
    <property type="match status" value="1"/>
</dbReference>
<evidence type="ECO:0000313" key="8">
    <source>
        <dbReference type="Proteomes" id="UP000248817"/>
    </source>
</evidence>
<keyword evidence="2 4" id="KW-0238">DNA-binding</keyword>
<gene>
    <name evidence="7" type="ORF">BP00DRAFT_433600</name>
</gene>
<evidence type="ECO:0000256" key="4">
    <source>
        <dbReference type="PROSITE-ProRule" id="PRU00267"/>
    </source>
</evidence>
<dbReference type="Gene3D" id="3.40.50.1110">
    <property type="entry name" value="SGNH hydrolase"/>
    <property type="match status" value="1"/>
</dbReference>
<protein>
    <recommendedName>
        <fullName evidence="6">HMG box domain-containing protein</fullName>
    </recommendedName>
</protein>
<dbReference type="GO" id="GO:0000122">
    <property type="term" value="P:negative regulation of transcription by RNA polymerase II"/>
    <property type="evidence" value="ECO:0007669"/>
    <property type="project" value="TreeGrafter"/>
</dbReference>
<feature type="region of interest" description="Disordered" evidence="5">
    <location>
        <begin position="562"/>
        <end position="596"/>
    </location>
</feature>
<feature type="compositionally biased region" description="Polar residues" evidence="5">
    <location>
        <begin position="581"/>
        <end position="592"/>
    </location>
</feature>
<evidence type="ECO:0000313" key="7">
    <source>
        <dbReference type="EMBL" id="PYI34702.1"/>
    </source>
</evidence>
<dbReference type="Proteomes" id="UP000248817">
    <property type="component" value="Unassembled WGS sequence"/>
</dbReference>
<feature type="compositionally biased region" description="Polar residues" evidence="5">
    <location>
        <begin position="451"/>
        <end position="473"/>
    </location>
</feature>
<dbReference type="InterPro" id="IPR036910">
    <property type="entry name" value="HMG_box_dom_sf"/>
</dbReference>
<dbReference type="InterPro" id="IPR050140">
    <property type="entry name" value="SRY-related_HMG-box_TF-like"/>
</dbReference>
<sequence length="884" mass="98749">MRLFSKFHAVCALAICSILLSASFLASQHYYRRVVADEPSVKLRPAASFDRRLVVFGDSWSDDNAAEIQGSVWTEWLCSSFSCHHENLAETAKSYSGNYFGSVVDNSQLSGSLLNLYKSPLADLKAQVSNWLAAETEVMQAMNAEAIGTRQNRTIVILSFGVWDLWNVVGKTYKEATQSIDNTLDVIMDQLNLLAELWGHNDLKLILTLAPDVTFLPAFRVQAEQHQAKQKDAISMSDYWNQHLRQRADGWGNGTIYLFDTNAFLADQIRDWQLFVAGIEETNGLGKNEDPGWENVEDACVQSSQQWMVTSETKKCDRPEKFLFWNEMHLGPSAHRLLAFILYRQHWQASVVAQNPGLANPEISKIIGEQWRKLPQDTKDTWKALAEEEKARHQQQYPEYRYQPRRYGRDGSSRNASSGISHNPPGSTVCSRCGGRVMNPPVSPDAPPFTPSTSGFNSVSPQVETVAVRSSQARSKDMDRAPSVVRIAPTGESQSPRQRHFEESGSRSPDSKRRRFNPQVSFKNNIQRDRSPDSSYPVSPYTPHSTVSDTRGFLQLAPPQRPVRNVKDFTPPDPSLKLPPLQTTAVSSSQPGAMTPMTPFARDGSTLEATVMTIPFLNKIKVLAKISPPLAPPYHGTGAPRRGAVIAVDGQDPALVKTMVDHLNSTLQKEGRYQTHTFTGPDINPRKSYSDSDQMGDATVDYLNIISEWHRISDKIINFVKPARASSEPKSEIEEPTGVSPRTIIPKTAEMQIKSPEPAAEAASPSAAPTEINIHRVPVALVPRYQLTTADAFACSVQIGDSYAPLDHWQWMASLWRACVGPDITVYIRECEKEELDRYGGNPVEVRLQDARTIVVRRAASSSQEMEEKIMKRVSFEIEDFLTQ</sequence>
<feature type="domain" description="HMG box" evidence="6">
    <location>
        <begin position="333"/>
        <end position="401"/>
    </location>
</feature>
<evidence type="ECO:0000256" key="1">
    <source>
        <dbReference type="ARBA" id="ARBA00023015"/>
    </source>
</evidence>